<proteinExistence type="predicted"/>
<gene>
    <name evidence="2" type="ORF">B0H17DRAFT_1147247</name>
</gene>
<comment type="caution">
    <text evidence="2">The sequence shown here is derived from an EMBL/GenBank/DDBJ whole genome shotgun (WGS) entry which is preliminary data.</text>
</comment>
<sequence>MYSQRLVRKEIRGIKKARAGRGSEPTTPLPDLPALRQPRNSTETLKINTLRGDKRLSSTELMYLLNTHTWTKLESGLILIIAKSVVEERNFAWASIGSTAPRYGYIIVTESSRLESRRLVPAHEGHWFAGWSVQQGEVRGENQGVRYCDDGSRIESESKEIQRK</sequence>
<accession>A0AAD7G3M0</accession>
<dbReference type="AlphaFoldDB" id="A0AAD7G3M0"/>
<evidence type="ECO:0000313" key="2">
    <source>
        <dbReference type="EMBL" id="KAJ7652959.1"/>
    </source>
</evidence>
<evidence type="ECO:0000256" key="1">
    <source>
        <dbReference type="SAM" id="MobiDB-lite"/>
    </source>
</evidence>
<dbReference type="EMBL" id="JARKIE010000341">
    <property type="protein sequence ID" value="KAJ7652959.1"/>
    <property type="molecule type" value="Genomic_DNA"/>
</dbReference>
<organism evidence="2 3">
    <name type="scientific">Mycena rosella</name>
    <name type="common">Pink bonnet</name>
    <name type="synonym">Agaricus rosellus</name>
    <dbReference type="NCBI Taxonomy" id="1033263"/>
    <lineage>
        <taxon>Eukaryota</taxon>
        <taxon>Fungi</taxon>
        <taxon>Dikarya</taxon>
        <taxon>Basidiomycota</taxon>
        <taxon>Agaricomycotina</taxon>
        <taxon>Agaricomycetes</taxon>
        <taxon>Agaricomycetidae</taxon>
        <taxon>Agaricales</taxon>
        <taxon>Marasmiineae</taxon>
        <taxon>Mycenaceae</taxon>
        <taxon>Mycena</taxon>
    </lineage>
</organism>
<protein>
    <submittedName>
        <fullName evidence="2">Uncharacterized protein</fullName>
    </submittedName>
</protein>
<evidence type="ECO:0000313" key="3">
    <source>
        <dbReference type="Proteomes" id="UP001221757"/>
    </source>
</evidence>
<name>A0AAD7G3M0_MYCRO</name>
<reference evidence="2" key="1">
    <citation type="submission" date="2023-03" db="EMBL/GenBank/DDBJ databases">
        <title>Massive genome expansion in bonnet fungi (Mycena s.s.) driven by repeated elements and novel gene families across ecological guilds.</title>
        <authorList>
            <consortium name="Lawrence Berkeley National Laboratory"/>
            <person name="Harder C.B."/>
            <person name="Miyauchi S."/>
            <person name="Viragh M."/>
            <person name="Kuo A."/>
            <person name="Thoen E."/>
            <person name="Andreopoulos B."/>
            <person name="Lu D."/>
            <person name="Skrede I."/>
            <person name="Drula E."/>
            <person name="Henrissat B."/>
            <person name="Morin E."/>
            <person name="Kohler A."/>
            <person name="Barry K."/>
            <person name="LaButti K."/>
            <person name="Morin E."/>
            <person name="Salamov A."/>
            <person name="Lipzen A."/>
            <person name="Mereny Z."/>
            <person name="Hegedus B."/>
            <person name="Baldrian P."/>
            <person name="Stursova M."/>
            <person name="Weitz H."/>
            <person name="Taylor A."/>
            <person name="Grigoriev I.V."/>
            <person name="Nagy L.G."/>
            <person name="Martin F."/>
            <person name="Kauserud H."/>
        </authorList>
    </citation>
    <scope>NUCLEOTIDE SEQUENCE</scope>
    <source>
        <strain evidence="2">CBHHK067</strain>
    </source>
</reference>
<dbReference type="Proteomes" id="UP001221757">
    <property type="component" value="Unassembled WGS sequence"/>
</dbReference>
<keyword evidence="3" id="KW-1185">Reference proteome</keyword>
<feature type="region of interest" description="Disordered" evidence="1">
    <location>
        <begin position="14"/>
        <end position="40"/>
    </location>
</feature>